<dbReference type="AlphaFoldDB" id="A0A9D4GD26"/>
<accession>A0A9D4GD26</accession>
<evidence type="ECO:0000313" key="1">
    <source>
        <dbReference type="EMBL" id="KAH3814628.1"/>
    </source>
</evidence>
<reference evidence="1" key="1">
    <citation type="journal article" date="2019" name="bioRxiv">
        <title>The Genome of the Zebra Mussel, Dreissena polymorpha: A Resource for Invasive Species Research.</title>
        <authorList>
            <person name="McCartney M.A."/>
            <person name="Auch B."/>
            <person name="Kono T."/>
            <person name="Mallez S."/>
            <person name="Zhang Y."/>
            <person name="Obille A."/>
            <person name="Becker A."/>
            <person name="Abrahante J.E."/>
            <person name="Garbe J."/>
            <person name="Badalamenti J.P."/>
            <person name="Herman A."/>
            <person name="Mangelson H."/>
            <person name="Liachko I."/>
            <person name="Sullivan S."/>
            <person name="Sone E.D."/>
            <person name="Koren S."/>
            <person name="Silverstein K.A.T."/>
            <person name="Beckman K.B."/>
            <person name="Gohl D.M."/>
        </authorList>
    </citation>
    <scope>NUCLEOTIDE SEQUENCE</scope>
    <source>
        <strain evidence="1">Duluth1</strain>
        <tissue evidence="1">Whole animal</tissue>
    </source>
</reference>
<protein>
    <submittedName>
        <fullName evidence="1">Uncharacterized protein</fullName>
    </submittedName>
</protein>
<reference evidence="1" key="2">
    <citation type="submission" date="2020-11" db="EMBL/GenBank/DDBJ databases">
        <authorList>
            <person name="McCartney M.A."/>
            <person name="Auch B."/>
            <person name="Kono T."/>
            <person name="Mallez S."/>
            <person name="Becker A."/>
            <person name="Gohl D.M."/>
            <person name="Silverstein K.A.T."/>
            <person name="Koren S."/>
            <person name="Bechman K.B."/>
            <person name="Herman A."/>
            <person name="Abrahante J.E."/>
            <person name="Garbe J."/>
        </authorList>
    </citation>
    <scope>NUCLEOTIDE SEQUENCE</scope>
    <source>
        <strain evidence="1">Duluth1</strain>
        <tissue evidence="1">Whole animal</tissue>
    </source>
</reference>
<proteinExistence type="predicted"/>
<name>A0A9D4GD26_DREPO</name>
<comment type="caution">
    <text evidence="1">The sequence shown here is derived from an EMBL/GenBank/DDBJ whole genome shotgun (WGS) entry which is preliminary data.</text>
</comment>
<dbReference type="EMBL" id="JAIWYP010000006">
    <property type="protein sequence ID" value="KAH3814628.1"/>
    <property type="molecule type" value="Genomic_DNA"/>
</dbReference>
<keyword evidence="2" id="KW-1185">Reference proteome</keyword>
<dbReference type="Proteomes" id="UP000828390">
    <property type="component" value="Unassembled WGS sequence"/>
</dbReference>
<evidence type="ECO:0000313" key="2">
    <source>
        <dbReference type="Proteomes" id="UP000828390"/>
    </source>
</evidence>
<gene>
    <name evidence="1" type="ORF">DPMN_143133</name>
</gene>
<organism evidence="1 2">
    <name type="scientific">Dreissena polymorpha</name>
    <name type="common">Zebra mussel</name>
    <name type="synonym">Mytilus polymorpha</name>
    <dbReference type="NCBI Taxonomy" id="45954"/>
    <lineage>
        <taxon>Eukaryota</taxon>
        <taxon>Metazoa</taxon>
        <taxon>Spiralia</taxon>
        <taxon>Lophotrochozoa</taxon>
        <taxon>Mollusca</taxon>
        <taxon>Bivalvia</taxon>
        <taxon>Autobranchia</taxon>
        <taxon>Heteroconchia</taxon>
        <taxon>Euheterodonta</taxon>
        <taxon>Imparidentia</taxon>
        <taxon>Neoheterodontei</taxon>
        <taxon>Myida</taxon>
        <taxon>Dreissenoidea</taxon>
        <taxon>Dreissenidae</taxon>
        <taxon>Dreissena</taxon>
    </lineage>
</organism>
<sequence>MKYLHPLSNAWRERSADTCADGWEYHQALPASDCIAIETAKTPAIITSGGVQSCKDTTGSE</sequence>